<comment type="caution">
    <text evidence="2">The sequence shown here is derived from an EMBL/GenBank/DDBJ whole genome shotgun (WGS) entry which is preliminary data.</text>
</comment>
<dbReference type="EMBL" id="JAHRIO010030501">
    <property type="protein sequence ID" value="MEQ2167952.1"/>
    <property type="molecule type" value="Genomic_DNA"/>
</dbReference>
<feature type="region of interest" description="Disordered" evidence="1">
    <location>
        <begin position="1"/>
        <end position="33"/>
    </location>
</feature>
<dbReference type="Proteomes" id="UP001476798">
    <property type="component" value="Unassembled WGS sequence"/>
</dbReference>
<gene>
    <name evidence="2" type="ORF">GOODEAATRI_009299</name>
</gene>
<evidence type="ECO:0000256" key="1">
    <source>
        <dbReference type="SAM" id="MobiDB-lite"/>
    </source>
</evidence>
<keyword evidence="3" id="KW-1185">Reference proteome</keyword>
<accession>A0ABV0NCG2</accession>
<organism evidence="2 3">
    <name type="scientific">Goodea atripinnis</name>
    <dbReference type="NCBI Taxonomy" id="208336"/>
    <lineage>
        <taxon>Eukaryota</taxon>
        <taxon>Metazoa</taxon>
        <taxon>Chordata</taxon>
        <taxon>Craniata</taxon>
        <taxon>Vertebrata</taxon>
        <taxon>Euteleostomi</taxon>
        <taxon>Actinopterygii</taxon>
        <taxon>Neopterygii</taxon>
        <taxon>Teleostei</taxon>
        <taxon>Neoteleostei</taxon>
        <taxon>Acanthomorphata</taxon>
        <taxon>Ovalentaria</taxon>
        <taxon>Atherinomorphae</taxon>
        <taxon>Cyprinodontiformes</taxon>
        <taxon>Goodeidae</taxon>
        <taxon>Goodea</taxon>
    </lineage>
</organism>
<proteinExistence type="predicted"/>
<sequence>KRAHRHTADNQAKRTAATVNSSSSLLLQDEGEAVGEVEVVDEGLGVAEEEL</sequence>
<name>A0ABV0NCG2_9TELE</name>
<feature type="compositionally biased region" description="Basic and acidic residues" evidence="1">
    <location>
        <begin position="1"/>
        <end position="12"/>
    </location>
</feature>
<evidence type="ECO:0000313" key="2">
    <source>
        <dbReference type="EMBL" id="MEQ2167952.1"/>
    </source>
</evidence>
<feature type="non-terminal residue" evidence="2">
    <location>
        <position position="1"/>
    </location>
</feature>
<protein>
    <submittedName>
        <fullName evidence="2">Uncharacterized protein</fullName>
    </submittedName>
</protein>
<reference evidence="2 3" key="1">
    <citation type="submission" date="2021-06" db="EMBL/GenBank/DDBJ databases">
        <authorList>
            <person name="Palmer J.M."/>
        </authorList>
    </citation>
    <scope>NUCLEOTIDE SEQUENCE [LARGE SCALE GENOMIC DNA]</scope>
    <source>
        <strain evidence="2 3">GA_2019</strain>
        <tissue evidence="2">Muscle</tissue>
    </source>
</reference>
<feature type="compositionally biased region" description="Polar residues" evidence="1">
    <location>
        <begin position="17"/>
        <end position="26"/>
    </location>
</feature>
<evidence type="ECO:0000313" key="3">
    <source>
        <dbReference type="Proteomes" id="UP001476798"/>
    </source>
</evidence>